<evidence type="ECO:0000313" key="10">
    <source>
        <dbReference type="EMBL" id="SUI86910.1"/>
    </source>
</evidence>
<dbReference type="Proteomes" id="UP000255529">
    <property type="component" value="Unassembled WGS sequence"/>
</dbReference>
<dbReference type="RefSeq" id="WP_112364547.1">
    <property type="nucleotide sequence ID" value="NZ_CAMKID010000002.1"/>
</dbReference>
<name>A0A2X2HBT5_9GAMM</name>
<comment type="pathway">
    <text evidence="5">Cofactor biosynthesis; nicotinate biosynthesis; nicotinate from nicotinamide: step 1/1.</text>
</comment>
<sequence>MKTALLLIDLQNDFCPGGALAVANGDAVISVANQAIAACSARGEPVVACQDWHPANHRSFAVNANAPVGTLGELEGLPQVWWPVHCVQESQGAEFHPQLHQRDIIAVFRKGQNTDIDSYSAFFDNGHRSHTELDSWLKTQNVSHLAIMGLATDYCVKFSVLDALELGYRTTVITDGCRGVDLQPGDSQEALRIMQQAGAQLVTLSQFIDR</sequence>
<evidence type="ECO:0000259" key="9">
    <source>
        <dbReference type="Pfam" id="PF00857"/>
    </source>
</evidence>
<dbReference type="GO" id="GO:0008936">
    <property type="term" value="F:nicotinamidase activity"/>
    <property type="evidence" value="ECO:0007669"/>
    <property type="project" value="UniProtKB-EC"/>
</dbReference>
<gene>
    <name evidence="10" type="ORF">NCTC11544_04956</name>
</gene>
<evidence type="ECO:0000256" key="6">
    <source>
        <dbReference type="ARBA" id="ARBA00039017"/>
    </source>
</evidence>
<protein>
    <recommendedName>
        <fullName evidence="8">Nicotinamidase</fullName>
        <ecNumber evidence="6">3.5.1.19</ecNumber>
    </recommendedName>
    <alternativeName>
        <fullName evidence="7">Nicotinamide deamidase</fullName>
    </alternativeName>
</protein>
<evidence type="ECO:0000256" key="7">
    <source>
        <dbReference type="ARBA" id="ARBA00043224"/>
    </source>
</evidence>
<keyword evidence="4" id="KW-0378">Hydrolase</keyword>
<accession>A0A2X2HBT5</accession>
<evidence type="ECO:0000256" key="1">
    <source>
        <dbReference type="ARBA" id="ARBA00006336"/>
    </source>
</evidence>
<comment type="similarity">
    <text evidence="1">Belongs to the isochorismatase family.</text>
</comment>
<dbReference type="CDD" id="cd01011">
    <property type="entry name" value="nicotinamidase"/>
    <property type="match status" value="1"/>
</dbReference>
<dbReference type="AlphaFoldDB" id="A0A2X2HBT5"/>
<dbReference type="GeneID" id="74951040"/>
<dbReference type="PANTHER" id="PTHR11080">
    <property type="entry name" value="PYRAZINAMIDASE/NICOTINAMIDASE"/>
    <property type="match status" value="1"/>
</dbReference>
<dbReference type="EC" id="3.5.1.19" evidence="6"/>
<evidence type="ECO:0000313" key="11">
    <source>
        <dbReference type="Proteomes" id="UP000255529"/>
    </source>
</evidence>
<feature type="domain" description="Isochorismatase-like" evidence="9">
    <location>
        <begin position="3"/>
        <end position="204"/>
    </location>
</feature>
<organism evidence="10 11">
    <name type="scientific">Serratia quinivorans</name>
    <dbReference type="NCBI Taxonomy" id="137545"/>
    <lineage>
        <taxon>Bacteria</taxon>
        <taxon>Pseudomonadati</taxon>
        <taxon>Pseudomonadota</taxon>
        <taxon>Gammaproteobacteria</taxon>
        <taxon>Enterobacterales</taxon>
        <taxon>Yersiniaceae</taxon>
        <taxon>Serratia</taxon>
    </lineage>
</organism>
<dbReference type="PANTHER" id="PTHR11080:SF2">
    <property type="entry name" value="LD05707P"/>
    <property type="match status" value="1"/>
</dbReference>
<evidence type="ECO:0000256" key="4">
    <source>
        <dbReference type="ARBA" id="ARBA00022801"/>
    </source>
</evidence>
<dbReference type="InterPro" id="IPR052347">
    <property type="entry name" value="Isochorismatase_Nicotinamidase"/>
</dbReference>
<dbReference type="InterPro" id="IPR000868">
    <property type="entry name" value="Isochorismatase-like_dom"/>
</dbReference>
<dbReference type="GO" id="GO:0046872">
    <property type="term" value="F:metal ion binding"/>
    <property type="evidence" value="ECO:0007669"/>
    <property type="project" value="UniProtKB-KW"/>
</dbReference>
<dbReference type="EMBL" id="UGYN01000002">
    <property type="protein sequence ID" value="SUI86910.1"/>
    <property type="molecule type" value="Genomic_DNA"/>
</dbReference>
<evidence type="ECO:0000256" key="2">
    <source>
        <dbReference type="ARBA" id="ARBA00022642"/>
    </source>
</evidence>
<dbReference type="SUPFAM" id="SSF52499">
    <property type="entry name" value="Isochorismatase-like hydrolases"/>
    <property type="match status" value="1"/>
</dbReference>
<dbReference type="GO" id="GO:0019363">
    <property type="term" value="P:pyridine nucleotide biosynthetic process"/>
    <property type="evidence" value="ECO:0007669"/>
    <property type="project" value="UniProtKB-KW"/>
</dbReference>
<reference evidence="10 11" key="1">
    <citation type="submission" date="2018-06" db="EMBL/GenBank/DDBJ databases">
        <authorList>
            <consortium name="Pathogen Informatics"/>
            <person name="Doyle S."/>
        </authorList>
    </citation>
    <scope>NUCLEOTIDE SEQUENCE [LARGE SCALE GENOMIC DNA]</scope>
    <source>
        <strain evidence="10 11">NCTC11544</strain>
    </source>
</reference>
<keyword evidence="2" id="KW-0662">Pyridine nucleotide biosynthesis</keyword>
<dbReference type="Pfam" id="PF00857">
    <property type="entry name" value="Isochorismatase"/>
    <property type="match status" value="1"/>
</dbReference>
<evidence type="ECO:0000256" key="8">
    <source>
        <dbReference type="ARBA" id="ARBA00072277"/>
    </source>
</evidence>
<keyword evidence="3" id="KW-0479">Metal-binding</keyword>
<dbReference type="Gene3D" id="3.40.50.850">
    <property type="entry name" value="Isochorismatase-like"/>
    <property type="match status" value="1"/>
</dbReference>
<dbReference type="InterPro" id="IPR036380">
    <property type="entry name" value="Isochorismatase-like_sf"/>
</dbReference>
<dbReference type="FunFam" id="3.40.50.850:FF:000006">
    <property type="entry name" value="Bifunctional pyrazinamidase/nicotinamidase"/>
    <property type="match status" value="1"/>
</dbReference>
<dbReference type="NCBIfam" id="NF008623">
    <property type="entry name" value="PRK11609.1"/>
    <property type="match status" value="1"/>
</dbReference>
<evidence type="ECO:0000256" key="3">
    <source>
        <dbReference type="ARBA" id="ARBA00022723"/>
    </source>
</evidence>
<evidence type="ECO:0000256" key="5">
    <source>
        <dbReference type="ARBA" id="ARBA00037900"/>
    </source>
</evidence>
<proteinExistence type="inferred from homology"/>